<reference evidence="8" key="1">
    <citation type="submission" date="2020-05" db="EMBL/GenBank/DDBJ databases">
        <title>Mycena genomes resolve the evolution of fungal bioluminescence.</title>
        <authorList>
            <person name="Tsai I.J."/>
        </authorList>
    </citation>
    <scope>NUCLEOTIDE SEQUENCE</scope>
    <source>
        <strain evidence="8">160909Yilan</strain>
    </source>
</reference>
<keyword evidence="4" id="KW-0274">FAD</keyword>
<dbReference type="InterPro" id="IPR036318">
    <property type="entry name" value="FAD-bd_PCMH-like_sf"/>
</dbReference>
<comment type="cofactor">
    <cofactor evidence="1">
        <name>FAD</name>
        <dbReference type="ChEBI" id="CHEBI:57692"/>
    </cofactor>
</comment>
<dbReference type="Proteomes" id="UP000623467">
    <property type="component" value="Unassembled WGS sequence"/>
</dbReference>
<sequence length="631" mass="69190">MPVIAPPCLPKELHEELGSIIRGEVFVRDDSDFVEYSSIFNGNVVCTAQAVACPLDAEDVSKIILFCSKHSLSPSVKAGGYGTGGWAIGGDLIIDVSKFVEIGIEAPLPGGGYTSLQEQDVINKLKDSGPSGKRRREEDSALRFYDSASEQVANFLRGPYRARERARFSHNSGACRFWESGESDSSNSNSDESVRTDGGDPFGYLDAPTNFPAPLPASVTQSAYNPRAGPDPWSTRSGTLIANSNLPPVPLNLASHAEPIYPHAYVTFGAGMRQKEIDTFTAGHQLEARSLAGPNATIPYHVPFSAHPVGSGVMLLGGFGFLSRLHGLSIDSLVEVEMVTADGRILIVNEQEHPDLWWALRGAGPALGVVTRYKAKAFPVPVVFAGNLLYRFHRATAPSLIRHFRDCVKGAPHELYANVLLTAGPEGKDSLIVVQMCYIGPKEKGQEYLLALSSWDGERCLLNEVHEKSFLNQQDSVAQVLRGKPGRQWFIRSALITSLPDEIINETVMQFADTPPWLFELAGGAIPDFDTTCVPKSQREAAFTIAALHQWEMSIDDDRGGPFPSFLGRHEPPERTMGCYGSNWNRLVDVKKKYDPNNLFRNSLWPLNADLEPVDPRTHEPPTPHFLQFGH</sequence>
<dbReference type="Pfam" id="PF08031">
    <property type="entry name" value="BBE"/>
    <property type="match status" value="1"/>
</dbReference>
<dbReference type="GO" id="GO:0016491">
    <property type="term" value="F:oxidoreductase activity"/>
    <property type="evidence" value="ECO:0007669"/>
    <property type="project" value="UniProtKB-KW"/>
</dbReference>
<dbReference type="GO" id="GO:0071949">
    <property type="term" value="F:FAD binding"/>
    <property type="evidence" value="ECO:0007669"/>
    <property type="project" value="InterPro"/>
</dbReference>
<evidence type="ECO:0000313" key="9">
    <source>
        <dbReference type="Proteomes" id="UP000623467"/>
    </source>
</evidence>
<evidence type="ECO:0000256" key="4">
    <source>
        <dbReference type="ARBA" id="ARBA00022827"/>
    </source>
</evidence>
<evidence type="ECO:0000313" key="8">
    <source>
        <dbReference type="EMBL" id="KAF7350927.1"/>
    </source>
</evidence>
<dbReference type="InterPro" id="IPR016167">
    <property type="entry name" value="FAD-bd_PCMH_sub1"/>
</dbReference>
<dbReference type="PROSITE" id="PS51387">
    <property type="entry name" value="FAD_PCMH"/>
    <property type="match status" value="1"/>
</dbReference>
<dbReference type="InterPro" id="IPR012951">
    <property type="entry name" value="BBE"/>
</dbReference>
<feature type="region of interest" description="Disordered" evidence="6">
    <location>
        <begin position="178"/>
        <end position="236"/>
    </location>
</feature>
<keyword evidence="5" id="KW-0560">Oxidoreductase</keyword>
<protein>
    <submittedName>
        <fullName evidence="8">FAD-binding PCMH-type domain-containing protein</fullName>
    </submittedName>
</protein>
<dbReference type="InterPro" id="IPR050416">
    <property type="entry name" value="FAD-linked_Oxidoreductase"/>
</dbReference>
<evidence type="ECO:0000256" key="5">
    <source>
        <dbReference type="ARBA" id="ARBA00023002"/>
    </source>
</evidence>
<comment type="similarity">
    <text evidence="2">Belongs to the oxygen-dependent FAD-linked oxidoreductase family.</text>
</comment>
<evidence type="ECO:0000256" key="6">
    <source>
        <dbReference type="SAM" id="MobiDB-lite"/>
    </source>
</evidence>
<evidence type="ECO:0000256" key="2">
    <source>
        <dbReference type="ARBA" id="ARBA00005466"/>
    </source>
</evidence>
<dbReference type="EMBL" id="JACAZH010000014">
    <property type="protein sequence ID" value="KAF7350927.1"/>
    <property type="molecule type" value="Genomic_DNA"/>
</dbReference>
<gene>
    <name evidence="8" type="ORF">MSAN_01654800</name>
</gene>
<dbReference type="Gene3D" id="3.30.465.10">
    <property type="match status" value="1"/>
</dbReference>
<evidence type="ECO:0000256" key="1">
    <source>
        <dbReference type="ARBA" id="ARBA00001974"/>
    </source>
</evidence>
<keyword evidence="3" id="KW-0285">Flavoprotein</keyword>
<dbReference type="AlphaFoldDB" id="A0A8H6Y1F3"/>
<keyword evidence="9" id="KW-1185">Reference proteome</keyword>
<dbReference type="InterPro" id="IPR016169">
    <property type="entry name" value="FAD-bd_PCMH_sub2"/>
</dbReference>
<dbReference type="InterPro" id="IPR016166">
    <property type="entry name" value="FAD-bd_PCMH"/>
</dbReference>
<dbReference type="Gene3D" id="3.40.462.20">
    <property type="match status" value="1"/>
</dbReference>
<name>A0A8H6Y1F3_9AGAR</name>
<feature type="domain" description="FAD-binding PCMH-type" evidence="7">
    <location>
        <begin position="186"/>
        <end position="380"/>
    </location>
</feature>
<proteinExistence type="inferred from homology"/>
<dbReference type="OrthoDB" id="9996127at2759"/>
<comment type="caution">
    <text evidence="8">The sequence shown here is derived from an EMBL/GenBank/DDBJ whole genome shotgun (WGS) entry which is preliminary data.</text>
</comment>
<dbReference type="PANTHER" id="PTHR42973:SF39">
    <property type="entry name" value="FAD-BINDING PCMH-TYPE DOMAIN-CONTAINING PROTEIN"/>
    <property type="match status" value="1"/>
</dbReference>
<evidence type="ECO:0000256" key="3">
    <source>
        <dbReference type="ARBA" id="ARBA00022630"/>
    </source>
</evidence>
<dbReference type="Gene3D" id="3.30.43.10">
    <property type="entry name" value="Uridine Diphospho-n-acetylenolpyruvylglucosamine Reductase, domain 2"/>
    <property type="match status" value="1"/>
</dbReference>
<organism evidence="8 9">
    <name type="scientific">Mycena sanguinolenta</name>
    <dbReference type="NCBI Taxonomy" id="230812"/>
    <lineage>
        <taxon>Eukaryota</taxon>
        <taxon>Fungi</taxon>
        <taxon>Dikarya</taxon>
        <taxon>Basidiomycota</taxon>
        <taxon>Agaricomycotina</taxon>
        <taxon>Agaricomycetes</taxon>
        <taxon>Agaricomycetidae</taxon>
        <taxon>Agaricales</taxon>
        <taxon>Marasmiineae</taxon>
        <taxon>Mycenaceae</taxon>
        <taxon>Mycena</taxon>
    </lineage>
</organism>
<dbReference type="PANTHER" id="PTHR42973">
    <property type="entry name" value="BINDING OXIDOREDUCTASE, PUTATIVE (AFU_ORTHOLOGUE AFUA_1G17690)-RELATED"/>
    <property type="match status" value="1"/>
</dbReference>
<accession>A0A8H6Y1F3</accession>
<dbReference type="SUPFAM" id="SSF56176">
    <property type="entry name" value="FAD-binding/transporter-associated domain-like"/>
    <property type="match status" value="2"/>
</dbReference>
<evidence type="ECO:0000259" key="7">
    <source>
        <dbReference type="PROSITE" id="PS51387"/>
    </source>
</evidence>